<evidence type="ECO:0000313" key="2">
    <source>
        <dbReference type="EMBL" id="GBE81753.1"/>
    </source>
</evidence>
<name>A0A401GI00_9APHY</name>
<dbReference type="EMBL" id="BFAD01000004">
    <property type="protein sequence ID" value="GBE81753.1"/>
    <property type="molecule type" value="Genomic_DNA"/>
</dbReference>
<feature type="region of interest" description="Disordered" evidence="1">
    <location>
        <begin position="432"/>
        <end position="452"/>
    </location>
</feature>
<evidence type="ECO:0000313" key="3">
    <source>
        <dbReference type="Proteomes" id="UP000287166"/>
    </source>
</evidence>
<sequence length="540" mass="59103">MYGEPDRSTAYSLSGHISVKVSSSPGYFSQHQASRLLLNSLTVVFEGQTEMISHEMGYTGCRLCSVSQELIHGEPVELSHEGSDPSTWNVVFNLAVPGWLPETAVFGENEDEKAGTHYALHATAEFSDLNDGAGPSLLSALCFPFRPSRRTVAAPIFDVPLKRFMCPQAGPSSESSFPSTVTHPIYSLYAQAADPAHGEGTVDRIPMEILTNFRVLASVPQYIDPKDTSFGLSLRIRVADIPGKERKRLRIASFDLEVEQMERYRSSPISSYTSQFPLPPASGQPPRKPLLNPHPLQPVYELGLVGDRSFVRSCTRSLSLLPSDASGHYSISGDGYAFSQEADPSRGNVWYSVQTQVPVAHTMTAESSKGTVTYKLRESCFSPLFAVQHRLHISLLCTYDITEGENPERITERLRFQVPLRFAHVIAGSPSVISRDTTPSPSLSGHSPSSSIDSVRSNALLLQDYMPPPGLSMPYAQTLPAYSQLFDPNGDRKIDYSVPLPPYTPPSPCHTYSSSSLSSLDFASIQSHSSDLESDTFSNA</sequence>
<keyword evidence="3" id="KW-1185">Reference proteome</keyword>
<reference evidence="2 3" key="1">
    <citation type="journal article" date="2018" name="Sci. Rep.">
        <title>Genome sequence of the cauliflower mushroom Sparassis crispa (Hanabiratake) and its association with beneficial usage.</title>
        <authorList>
            <person name="Kiyama R."/>
            <person name="Furutani Y."/>
            <person name="Kawaguchi K."/>
            <person name="Nakanishi T."/>
        </authorList>
    </citation>
    <scope>NUCLEOTIDE SEQUENCE [LARGE SCALE GENOMIC DNA]</scope>
</reference>
<protein>
    <submittedName>
        <fullName evidence="2">Uncharacterized protein</fullName>
    </submittedName>
</protein>
<dbReference type="GeneID" id="38778670"/>
<feature type="compositionally biased region" description="Low complexity" evidence="1">
    <location>
        <begin position="439"/>
        <end position="452"/>
    </location>
</feature>
<organism evidence="2 3">
    <name type="scientific">Sparassis crispa</name>
    <dbReference type="NCBI Taxonomy" id="139825"/>
    <lineage>
        <taxon>Eukaryota</taxon>
        <taxon>Fungi</taxon>
        <taxon>Dikarya</taxon>
        <taxon>Basidiomycota</taxon>
        <taxon>Agaricomycotina</taxon>
        <taxon>Agaricomycetes</taxon>
        <taxon>Polyporales</taxon>
        <taxon>Sparassidaceae</taxon>
        <taxon>Sparassis</taxon>
    </lineage>
</organism>
<accession>A0A401GI00</accession>
<dbReference type="InParanoid" id="A0A401GI00"/>
<dbReference type="OrthoDB" id="1638493at2759"/>
<comment type="caution">
    <text evidence="2">The sequence shown here is derived from an EMBL/GenBank/DDBJ whole genome shotgun (WGS) entry which is preliminary data.</text>
</comment>
<gene>
    <name evidence="2" type="ORF">SCP_0401260</name>
</gene>
<proteinExistence type="predicted"/>
<dbReference type="Proteomes" id="UP000287166">
    <property type="component" value="Unassembled WGS sequence"/>
</dbReference>
<evidence type="ECO:0000256" key="1">
    <source>
        <dbReference type="SAM" id="MobiDB-lite"/>
    </source>
</evidence>
<dbReference type="STRING" id="139825.A0A401GI00"/>
<dbReference type="AlphaFoldDB" id="A0A401GI00"/>
<dbReference type="RefSeq" id="XP_027612666.1">
    <property type="nucleotide sequence ID" value="XM_027756865.1"/>
</dbReference>